<dbReference type="SUPFAM" id="SSF46689">
    <property type="entry name" value="Homeodomain-like"/>
    <property type="match status" value="1"/>
</dbReference>
<comment type="caution">
    <text evidence="5">The sequence shown here is derived from an EMBL/GenBank/DDBJ whole genome shotgun (WGS) entry which is preliminary data.</text>
</comment>
<dbReference type="GO" id="GO:0043565">
    <property type="term" value="F:sequence-specific DNA binding"/>
    <property type="evidence" value="ECO:0007669"/>
    <property type="project" value="InterPro"/>
</dbReference>
<keyword evidence="1" id="KW-0805">Transcription regulation</keyword>
<protein>
    <submittedName>
        <fullName evidence="5">Helix-turn-helix protein</fullName>
    </submittedName>
</protein>
<dbReference type="AlphaFoldDB" id="A0A327WRF7"/>
<dbReference type="Gene3D" id="1.10.10.60">
    <property type="entry name" value="Homeodomain-like"/>
    <property type="match status" value="1"/>
</dbReference>
<organism evidence="5 6">
    <name type="scientific">Larkinella arboricola</name>
    <dbReference type="NCBI Taxonomy" id="643671"/>
    <lineage>
        <taxon>Bacteria</taxon>
        <taxon>Pseudomonadati</taxon>
        <taxon>Bacteroidota</taxon>
        <taxon>Cytophagia</taxon>
        <taxon>Cytophagales</taxon>
        <taxon>Spirosomataceae</taxon>
        <taxon>Larkinella</taxon>
    </lineage>
</organism>
<keyword evidence="3" id="KW-0804">Transcription</keyword>
<evidence type="ECO:0000256" key="3">
    <source>
        <dbReference type="ARBA" id="ARBA00023163"/>
    </source>
</evidence>
<dbReference type="OrthoDB" id="643086at2"/>
<dbReference type="GO" id="GO:0003700">
    <property type="term" value="F:DNA-binding transcription factor activity"/>
    <property type="evidence" value="ECO:0007669"/>
    <property type="project" value="InterPro"/>
</dbReference>
<sequence length="298" mass="34274">MKNIQTITEFHRLLSLPEPQHPLVSVTQSELCKFEAGGPWAQFIHQFYCIALKRDVKGKIKYGQQTYDYDKGILSFTAPRQVQSLDVQTLECGTGLLLMFHPDLLLRHPLVTTISQYGFFSYAVHEALHLSPTEEEDISALFNKIAQECQHIDRHTQDIILSQIDLLLNYSNRFYERQFITRKNHTSDLLIKFQAIVDGYFNSDQAEEKGLLTVQQVAAAMHLSPNYLSDMLRFHTGQNAQQHIQLRLIEKAKEILVISSLTVGEIAYQLGFEHPQSFSKFFKAKTHLSPLEFRASFN</sequence>
<dbReference type="SMART" id="SM00342">
    <property type="entry name" value="HTH_ARAC"/>
    <property type="match status" value="1"/>
</dbReference>
<evidence type="ECO:0000259" key="4">
    <source>
        <dbReference type="PROSITE" id="PS01124"/>
    </source>
</evidence>
<dbReference type="Pfam" id="PF12833">
    <property type="entry name" value="HTH_18"/>
    <property type="match status" value="1"/>
</dbReference>
<dbReference type="InterPro" id="IPR018060">
    <property type="entry name" value="HTH_AraC"/>
</dbReference>
<evidence type="ECO:0000313" key="6">
    <source>
        <dbReference type="Proteomes" id="UP000248790"/>
    </source>
</evidence>
<dbReference type="PANTHER" id="PTHR43280">
    <property type="entry name" value="ARAC-FAMILY TRANSCRIPTIONAL REGULATOR"/>
    <property type="match status" value="1"/>
</dbReference>
<keyword evidence="2" id="KW-0238">DNA-binding</keyword>
<dbReference type="Proteomes" id="UP000248790">
    <property type="component" value="Unassembled WGS sequence"/>
</dbReference>
<dbReference type="PANTHER" id="PTHR43280:SF32">
    <property type="entry name" value="TRANSCRIPTIONAL REGULATORY PROTEIN"/>
    <property type="match status" value="1"/>
</dbReference>
<gene>
    <name evidence="5" type="ORF">LX87_04768</name>
</gene>
<dbReference type="EMBL" id="QLMC01000006">
    <property type="protein sequence ID" value="RAJ93256.1"/>
    <property type="molecule type" value="Genomic_DNA"/>
</dbReference>
<dbReference type="InterPro" id="IPR009057">
    <property type="entry name" value="Homeodomain-like_sf"/>
</dbReference>
<reference evidence="5 6" key="1">
    <citation type="submission" date="2018-06" db="EMBL/GenBank/DDBJ databases">
        <title>Genomic Encyclopedia of Archaeal and Bacterial Type Strains, Phase II (KMG-II): from individual species to whole genera.</title>
        <authorList>
            <person name="Goeker M."/>
        </authorList>
    </citation>
    <scope>NUCLEOTIDE SEQUENCE [LARGE SCALE GENOMIC DNA]</scope>
    <source>
        <strain evidence="5 6">DSM 21851</strain>
    </source>
</reference>
<evidence type="ECO:0000256" key="1">
    <source>
        <dbReference type="ARBA" id="ARBA00023015"/>
    </source>
</evidence>
<keyword evidence="6" id="KW-1185">Reference proteome</keyword>
<name>A0A327WRF7_LARAB</name>
<dbReference type="RefSeq" id="WP_111630780.1">
    <property type="nucleotide sequence ID" value="NZ_QLMC01000006.1"/>
</dbReference>
<proteinExistence type="predicted"/>
<evidence type="ECO:0000256" key="2">
    <source>
        <dbReference type="ARBA" id="ARBA00023125"/>
    </source>
</evidence>
<feature type="domain" description="HTH araC/xylS-type" evidence="4">
    <location>
        <begin position="195"/>
        <end position="296"/>
    </location>
</feature>
<evidence type="ECO:0000313" key="5">
    <source>
        <dbReference type="EMBL" id="RAJ93256.1"/>
    </source>
</evidence>
<dbReference type="PROSITE" id="PS01124">
    <property type="entry name" value="HTH_ARAC_FAMILY_2"/>
    <property type="match status" value="1"/>
</dbReference>
<accession>A0A327WRF7</accession>